<reference evidence="5" key="1">
    <citation type="submission" date="2022-10" db="EMBL/GenBank/DDBJ databases">
        <authorList>
            <person name="Byrne P K."/>
        </authorList>
    </citation>
    <scope>NUCLEOTIDE SEQUENCE</scope>
    <source>
        <strain evidence="5">IFO1815</strain>
    </source>
</reference>
<evidence type="ECO:0000259" key="3">
    <source>
        <dbReference type="Pfam" id="PF17747"/>
    </source>
</evidence>
<feature type="compositionally biased region" description="Acidic residues" evidence="1">
    <location>
        <begin position="387"/>
        <end position="401"/>
    </location>
</feature>
<sequence>MNILKKFMDSGNKPELITIPSGQFNLLRSKNSPKAALECIYNNATLSVRKTGKFDYELAVYRVEDDSEVGTGDEGENFEDDAISVLSTQSKKKEEEWSVEILDRIMFHKTWDKQGNIALVWENLRGDEQDEKVQFVVAADVSMSDVEQFIQTVYRCQYEVRNKKSSLTASSDDLKEIEHNSARLFVQDDDHDDEDDESSSSCDDFQDAKDISFEHKEDNGILDRTPSPLKKVPEGENRCLMTSSLYVYDPLQETFVLQEPVVKVAIIDTGKYEFWLAIEGKDTRLGTQVGSNINPTFELVTDTFLFNYTLQNITLTYMLKFKNFDKCIQFRSVWVECLWMTLNKETWRDIPDREKDYILDSSSVPLEKQFDDILHIGESSHETRDEELSESESASEGEDDDNNHSKRIISSEAFEEPKRATSKGNSSLTIAFRNNRSYVTRDDKIGVFRTDDEDDSLEFVSAIKNVSNLNGKSIEPHKPMLYMEDRNLILSDGKNENKLYKMDIERGKVIEEWTTGDKNVVQYGPTKKFDQMTPEQTIVGVSQKGVFKIDPRINGNNKIVIDESKDYVGKYNFSSIGTTESGYIAIGSEKGDIKLYDRLGIRAKTAIPSLSQSIKFITISADGKWLLATCESSLLLMDLEIKDGKNAGNIGFLKSFPASENVKTYVLKIRPEHTASILTYTKKPISFTKAYFNTGIGQKEQTIVTSTGPYAISWSLKGILERDGIRNYPYRIRRYNGDVVADNFEFGSDKKVIVALKDDVSLSKVKSFKQPTKGVLMPNASLQDFYG</sequence>
<organism evidence="5 6">
    <name type="scientific">Saccharomyces mikatae IFO 1815</name>
    <dbReference type="NCBI Taxonomy" id="226126"/>
    <lineage>
        <taxon>Eukaryota</taxon>
        <taxon>Fungi</taxon>
        <taxon>Dikarya</taxon>
        <taxon>Ascomycota</taxon>
        <taxon>Saccharomycotina</taxon>
        <taxon>Saccharomycetes</taxon>
        <taxon>Saccharomycetales</taxon>
        <taxon>Saccharomycetaceae</taxon>
        <taxon>Saccharomyces</taxon>
    </lineage>
</organism>
<evidence type="ECO:0000256" key="1">
    <source>
        <dbReference type="SAM" id="MobiDB-lite"/>
    </source>
</evidence>
<dbReference type="Pfam" id="PF08553">
    <property type="entry name" value="VID27"/>
    <property type="match status" value="1"/>
</dbReference>
<name>A0AA35NET8_SACMI</name>
<evidence type="ECO:0000259" key="4">
    <source>
        <dbReference type="Pfam" id="PF17748"/>
    </source>
</evidence>
<evidence type="ECO:0000259" key="2">
    <source>
        <dbReference type="Pfam" id="PF08553"/>
    </source>
</evidence>
<dbReference type="InterPro" id="IPR040458">
    <property type="entry name" value="Vid27"/>
</dbReference>
<keyword evidence="6" id="KW-1185">Reference proteome</keyword>
<dbReference type="GO" id="GO:0005737">
    <property type="term" value="C:cytoplasm"/>
    <property type="evidence" value="ECO:0007669"/>
    <property type="project" value="TreeGrafter"/>
</dbReference>
<proteinExistence type="predicted"/>
<feature type="region of interest" description="Disordered" evidence="1">
    <location>
        <begin position="185"/>
        <end position="205"/>
    </location>
</feature>
<dbReference type="SUPFAM" id="SSF50969">
    <property type="entry name" value="YVTN repeat-like/Quinoprotein amine dehydrogenase"/>
    <property type="match status" value="1"/>
</dbReference>
<dbReference type="InterPro" id="IPR013863">
    <property type="entry name" value="VID27_C"/>
</dbReference>
<feature type="domain" description="Vacuolar import/degradation Vid27 C-terminal" evidence="2">
    <location>
        <begin position="424"/>
        <end position="780"/>
    </location>
</feature>
<dbReference type="InterPro" id="IPR011044">
    <property type="entry name" value="Quino_amine_DH_bsu"/>
</dbReference>
<dbReference type="RefSeq" id="XP_056079029.1">
    <property type="nucleotide sequence ID" value="XM_056225185.1"/>
</dbReference>
<evidence type="ECO:0000313" key="6">
    <source>
        <dbReference type="Proteomes" id="UP001161438"/>
    </source>
</evidence>
<evidence type="ECO:0000313" key="5">
    <source>
        <dbReference type="EMBL" id="CAI4035909.1"/>
    </source>
</evidence>
<dbReference type="Proteomes" id="UP001161438">
    <property type="component" value="Chromosome 14"/>
</dbReference>
<dbReference type="InterPro" id="IPR040979">
    <property type="entry name" value="Vid27_N"/>
</dbReference>
<dbReference type="PANTHER" id="PTHR31913:SF0">
    <property type="entry name" value="VACUOLAR IMPORT AND DEGRADATION PROTEIN 27"/>
    <property type="match status" value="1"/>
</dbReference>
<dbReference type="GeneID" id="80920797"/>
<protein>
    <recommendedName>
        <fullName evidence="7">Vid27p</fullName>
    </recommendedName>
</protein>
<dbReference type="InterPro" id="IPR015943">
    <property type="entry name" value="WD40/YVTN_repeat-like_dom_sf"/>
</dbReference>
<feature type="region of interest" description="Disordered" evidence="1">
    <location>
        <begin position="380"/>
        <end position="426"/>
    </location>
</feature>
<feature type="domain" description="Vid27 PH-like" evidence="3">
    <location>
        <begin position="239"/>
        <end position="341"/>
    </location>
</feature>
<gene>
    <name evidence="5" type="primary">SMKI14G1180</name>
    <name evidence="5" type="ORF">SMKI_14G1180</name>
</gene>
<dbReference type="EMBL" id="OX365770">
    <property type="protein sequence ID" value="CAI4035909.1"/>
    <property type="molecule type" value="Genomic_DNA"/>
</dbReference>
<feature type="domain" description="Vid27 N-terminal" evidence="4">
    <location>
        <begin position="1"/>
        <end position="177"/>
    </location>
</feature>
<dbReference type="AlphaFoldDB" id="A0AA35NET8"/>
<dbReference type="Gene3D" id="2.130.10.10">
    <property type="entry name" value="YVTN repeat-like/Quinoprotein amine dehydrogenase"/>
    <property type="match status" value="1"/>
</dbReference>
<dbReference type="Pfam" id="PF17747">
    <property type="entry name" value="VID27_PH"/>
    <property type="match status" value="1"/>
</dbReference>
<dbReference type="Pfam" id="PF17748">
    <property type="entry name" value="VID27_N"/>
    <property type="match status" value="1"/>
</dbReference>
<dbReference type="InterPro" id="IPR040768">
    <property type="entry name" value="Vid27_PH"/>
</dbReference>
<accession>A0AA35NET8</accession>
<evidence type="ECO:0008006" key="7">
    <source>
        <dbReference type="Google" id="ProtNLM"/>
    </source>
</evidence>
<feature type="compositionally biased region" description="Acidic residues" evidence="1">
    <location>
        <begin position="187"/>
        <end position="198"/>
    </location>
</feature>
<dbReference type="GO" id="GO:0005634">
    <property type="term" value="C:nucleus"/>
    <property type="evidence" value="ECO:0007669"/>
    <property type="project" value="TreeGrafter"/>
</dbReference>
<dbReference type="PANTHER" id="PTHR31913">
    <property type="entry name" value="VACUOLAR IMPORT AND DEGRADATION PROTEIN 27"/>
    <property type="match status" value="1"/>
</dbReference>